<sequence>MLTDTRSRAALAVLLVVAAATGTWRWAAQPRHAATPPAGAAPEATVLAYYQAVKVRDLDAAVRLWAPGFSPEEELTRLPDSPFVNWIEVRDVKAARDTYRGFCAELPRPCVSVVATYTMRQRHLYTGEDGKLAARFALVPHEGRWLIRDEVPEGAP</sequence>
<organism evidence="1 2">
    <name type="scientific">Actinomadura macrotermitis</name>
    <dbReference type="NCBI Taxonomy" id="2585200"/>
    <lineage>
        <taxon>Bacteria</taxon>
        <taxon>Bacillati</taxon>
        <taxon>Actinomycetota</taxon>
        <taxon>Actinomycetes</taxon>
        <taxon>Streptosporangiales</taxon>
        <taxon>Thermomonosporaceae</taxon>
        <taxon>Actinomadura</taxon>
    </lineage>
</organism>
<keyword evidence="2" id="KW-1185">Reference proteome</keyword>
<dbReference type="Proteomes" id="UP000487268">
    <property type="component" value="Unassembled WGS sequence"/>
</dbReference>
<accession>A0A7K0C6K5</accession>
<dbReference type="InterPro" id="IPR032710">
    <property type="entry name" value="NTF2-like_dom_sf"/>
</dbReference>
<dbReference type="SUPFAM" id="SSF54427">
    <property type="entry name" value="NTF2-like"/>
    <property type="match status" value="1"/>
</dbReference>
<evidence type="ECO:0000313" key="1">
    <source>
        <dbReference type="EMBL" id="MQY09065.1"/>
    </source>
</evidence>
<dbReference type="EMBL" id="WEGH01000005">
    <property type="protein sequence ID" value="MQY09065.1"/>
    <property type="molecule type" value="Genomic_DNA"/>
</dbReference>
<reference evidence="1 2" key="1">
    <citation type="submission" date="2019-10" db="EMBL/GenBank/DDBJ databases">
        <title>Actinomadura rubteroloni sp. nov. and Actinomadura macrotermitis sp. nov., isolated from the gut of fungus growing-termite Macrotermes natalensis.</title>
        <authorList>
            <person name="Benndorf R."/>
            <person name="Martin K."/>
            <person name="Kuefner M."/>
            <person name="De Beer W."/>
            <person name="Kaster A.-K."/>
            <person name="Vollmers J."/>
            <person name="Poulsen M."/>
            <person name="Beemelmanns C."/>
        </authorList>
    </citation>
    <scope>NUCLEOTIDE SEQUENCE [LARGE SCALE GENOMIC DNA]</scope>
    <source>
        <strain evidence="1 2">RB68</strain>
    </source>
</reference>
<gene>
    <name evidence="1" type="ORF">ACRB68_71770</name>
</gene>
<dbReference type="RefSeq" id="WP_153540444.1">
    <property type="nucleotide sequence ID" value="NZ_WEGH01000005.1"/>
</dbReference>
<comment type="caution">
    <text evidence="1">The sequence shown here is derived from an EMBL/GenBank/DDBJ whole genome shotgun (WGS) entry which is preliminary data.</text>
</comment>
<proteinExistence type="predicted"/>
<evidence type="ECO:0000313" key="2">
    <source>
        <dbReference type="Proteomes" id="UP000487268"/>
    </source>
</evidence>
<dbReference type="AlphaFoldDB" id="A0A7K0C6K5"/>
<name>A0A7K0C6K5_9ACTN</name>
<protein>
    <submittedName>
        <fullName evidence="1">Uncharacterized protein</fullName>
    </submittedName>
</protein>